<evidence type="ECO:0000256" key="2">
    <source>
        <dbReference type="ARBA" id="ARBA00022679"/>
    </source>
</evidence>
<keyword evidence="2" id="KW-0808">Transferase</keyword>
<evidence type="ECO:0000313" key="4">
    <source>
        <dbReference type="EMBL" id="MBA8925935.1"/>
    </source>
</evidence>
<protein>
    <submittedName>
        <fullName evidence="4">Glycosyltransferase involved in cell wall biosynthesis</fullName>
    </submittedName>
</protein>
<gene>
    <name evidence="4" type="ORF">BC739_003134</name>
</gene>
<dbReference type="EMBL" id="JACJID010000002">
    <property type="protein sequence ID" value="MBA8925935.1"/>
    <property type="molecule type" value="Genomic_DNA"/>
</dbReference>
<dbReference type="CDD" id="cd03801">
    <property type="entry name" value="GT4_PimA-like"/>
    <property type="match status" value="1"/>
</dbReference>
<evidence type="ECO:0000313" key="5">
    <source>
        <dbReference type="Proteomes" id="UP000517916"/>
    </source>
</evidence>
<comment type="caution">
    <text evidence="4">The sequence shown here is derived from an EMBL/GenBank/DDBJ whole genome shotgun (WGS) entry which is preliminary data.</text>
</comment>
<keyword evidence="1" id="KW-0328">Glycosyltransferase</keyword>
<dbReference type="Pfam" id="PF13692">
    <property type="entry name" value="Glyco_trans_1_4"/>
    <property type="match status" value="1"/>
</dbReference>
<feature type="domain" description="Glycosyltransferase subfamily 4-like N-terminal" evidence="3">
    <location>
        <begin position="17"/>
        <end position="137"/>
    </location>
</feature>
<evidence type="ECO:0000256" key="1">
    <source>
        <dbReference type="ARBA" id="ARBA00022676"/>
    </source>
</evidence>
<reference evidence="4 5" key="1">
    <citation type="submission" date="2020-08" db="EMBL/GenBank/DDBJ databases">
        <title>Genomic Encyclopedia of Archaeal and Bacterial Type Strains, Phase II (KMG-II): from individual species to whole genera.</title>
        <authorList>
            <person name="Goeker M."/>
        </authorList>
    </citation>
    <scope>NUCLEOTIDE SEQUENCE [LARGE SCALE GENOMIC DNA]</scope>
    <source>
        <strain evidence="4 5">DSM 43850</strain>
    </source>
</reference>
<dbReference type="Pfam" id="PF13439">
    <property type="entry name" value="Glyco_transf_4"/>
    <property type="match status" value="1"/>
</dbReference>
<dbReference type="PANTHER" id="PTHR12526:SF510">
    <property type="entry name" value="D-INOSITOL 3-PHOSPHATE GLYCOSYLTRANSFERASE"/>
    <property type="match status" value="1"/>
</dbReference>
<proteinExistence type="predicted"/>
<sequence>MRVLAMLHLYTPHHNAGAEMMTHALLRALVDSGHEVDVLLSRDHHQITDPYTHQGVRVFPHQDNGDPFAWFADPARRPHLVVTHLENTERASILGAQYGVPVVHLAHNTFDDTKWALARQPALVVVNSEWMAEDFTAWWLYEHGATPMPPMLTVHPPVRAEEYATKPGSRVTLINLCLDKGADIFYALAKRFPDRQFLGVAGAYGTQHRLDLPNVEFLDHVPGNEMRDRVYARTKVLLMPSVYESWGRVGIEAACSGIPTIAHPTAGLRESLGDSGTFADRDDIDAWETHLARLLTPRGWSAASRRALARATELDPCTQLAHWVRTAEVLGGSARVAD</sequence>
<dbReference type="SUPFAM" id="SSF53756">
    <property type="entry name" value="UDP-Glycosyltransferase/glycogen phosphorylase"/>
    <property type="match status" value="1"/>
</dbReference>
<name>A0ABR6BGN9_9PSEU</name>
<evidence type="ECO:0000259" key="3">
    <source>
        <dbReference type="Pfam" id="PF13439"/>
    </source>
</evidence>
<accession>A0ABR6BGN9</accession>
<dbReference type="Proteomes" id="UP000517916">
    <property type="component" value="Unassembled WGS sequence"/>
</dbReference>
<keyword evidence="5" id="KW-1185">Reference proteome</keyword>
<dbReference type="InterPro" id="IPR028098">
    <property type="entry name" value="Glyco_trans_4-like_N"/>
</dbReference>
<dbReference type="PANTHER" id="PTHR12526">
    <property type="entry name" value="GLYCOSYLTRANSFERASE"/>
    <property type="match status" value="1"/>
</dbReference>
<organism evidence="4 5">
    <name type="scientific">Kutzneria viridogrisea</name>
    <dbReference type="NCBI Taxonomy" id="47990"/>
    <lineage>
        <taxon>Bacteria</taxon>
        <taxon>Bacillati</taxon>
        <taxon>Actinomycetota</taxon>
        <taxon>Actinomycetes</taxon>
        <taxon>Pseudonocardiales</taxon>
        <taxon>Pseudonocardiaceae</taxon>
        <taxon>Kutzneria</taxon>
    </lineage>
</organism>
<dbReference type="Gene3D" id="3.40.50.2000">
    <property type="entry name" value="Glycogen Phosphorylase B"/>
    <property type="match status" value="2"/>
</dbReference>
<dbReference type="RefSeq" id="WP_318296274.1">
    <property type="nucleotide sequence ID" value="NZ_BAAABQ010000059.1"/>
</dbReference>